<evidence type="ECO:0000313" key="2">
    <source>
        <dbReference type="Proteomes" id="UP000634136"/>
    </source>
</evidence>
<accession>A0A834W7M1</accession>
<sequence length="44" mass="4908">MTTAATDDNDSGGLRSRKGRLCGKLLCLVVTQFLARARRKKERN</sequence>
<protein>
    <submittedName>
        <fullName evidence="1">Uncharacterized protein</fullName>
    </submittedName>
</protein>
<name>A0A834W7M1_9FABA</name>
<proteinExistence type="predicted"/>
<reference evidence="1" key="1">
    <citation type="submission" date="2020-09" db="EMBL/GenBank/DDBJ databases">
        <title>Genome-Enabled Discovery of Anthraquinone Biosynthesis in Senna tora.</title>
        <authorList>
            <person name="Kang S.-H."/>
            <person name="Pandey R.P."/>
            <person name="Lee C.-M."/>
            <person name="Sim J.-S."/>
            <person name="Jeong J.-T."/>
            <person name="Choi B.-S."/>
            <person name="Jung M."/>
            <person name="Ginzburg D."/>
            <person name="Zhao K."/>
            <person name="Won S.Y."/>
            <person name="Oh T.-J."/>
            <person name="Yu Y."/>
            <person name="Kim N.-H."/>
            <person name="Lee O.R."/>
            <person name="Lee T.-H."/>
            <person name="Bashyal P."/>
            <person name="Kim T.-S."/>
            <person name="Lee W.-H."/>
            <person name="Kawkins C."/>
            <person name="Kim C.-K."/>
            <person name="Kim J.S."/>
            <person name="Ahn B.O."/>
            <person name="Rhee S.Y."/>
            <person name="Sohng J.K."/>
        </authorList>
    </citation>
    <scope>NUCLEOTIDE SEQUENCE</scope>
    <source>
        <tissue evidence="1">Leaf</tissue>
    </source>
</reference>
<keyword evidence="2" id="KW-1185">Reference proteome</keyword>
<evidence type="ECO:0000313" key="1">
    <source>
        <dbReference type="EMBL" id="KAF7811353.1"/>
    </source>
</evidence>
<comment type="caution">
    <text evidence="1">The sequence shown here is derived from an EMBL/GenBank/DDBJ whole genome shotgun (WGS) entry which is preliminary data.</text>
</comment>
<dbReference type="EMBL" id="JAAIUW010000010">
    <property type="protein sequence ID" value="KAF7811353.1"/>
    <property type="molecule type" value="Genomic_DNA"/>
</dbReference>
<gene>
    <name evidence="1" type="ORF">G2W53_032329</name>
</gene>
<dbReference type="AlphaFoldDB" id="A0A834W7M1"/>
<organism evidence="1 2">
    <name type="scientific">Senna tora</name>
    <dbReference type="NCBI Taxonomy" id="362788"/>
    <lineage>
        <taxon>Eukaryota</taxon>
        <taxon>Viridiplantae</taxon>
        <taxon>Streptophyta</taxon>
        <taxon>Embryophyta</taxon>
        <taxon>Tracheophyta</taxon>
        <taxon>Spermatophyta</taxon>
        <taxon>Magnoliopsida</taxon>
        <taxon>eudicotyledons</taxon>
        <taxon>Gunneridae</taxon>
        <taxon>Pentapetalae</taxon>
        <taxon>rosids</taxon>
        <taxon>fabids</taxon>
        <taxon>Fabales</taxon>
        <taxon>Fabaceae</taxon>
        <taxon>Caesalpinioideae</taxon>
        <taxon>Cassia clade</taxon>
        <taxon>Senna</taxon>
    </lineage>
</organism>
<dbReference type="Proteomes" id="UP000634136">
    <property type="component" value="Unassembled WGS sequence"/>
</dbReference>